<feature type="compositionally biased region" description="Acidic residues" evidence="1">
    <location>
        <begin position="312"/>
        <end position="322"/>
    </location>
</feature>
<dbReference type="InterPro" id="IPR003115">
    <property type="entry name" value="ParB_N"/>
</dbReference>
<dbReference type="Pfam" id="PF12961">
    <property type="entry name" value="DUF3850"/>
    <property type="match status" value="1"/>
</dbReference>
<feature type="region of interest" description="Disordered" evidence="1">
    <location>
        <begin position="363"/>
        <end position="398"/>
    </location>
</feature>
<evidence type="ECO:0000313" key="3">
    <source>
        <dbReference type="EMBL" id="GEA38832.1"/>
    </source>
</evidence>
<dbReference type="EMBL" id="BJLB01000001">
    <property type="protein sequence ID" value="GEA39177.1"/>
    <property type="molecule type" value="Genomic_DNA"/>
</dbReference>
<dbReference type="PANTHER" id="PTHR33375">
    <property type="entry name" value="CHROMOSOME-PARTITIONING PROTEIN PARB-RELATED"/>
    <property type="match status" value="1"/>
</dbReference>
<organism evidence="4 5">
    <name type="scientific">Enterocloster clostridioformis</name>
    <dbReference type="NCBI Taxonomy" id="1531"/>
    <lineage>
        <taxon>Bacteria</taxon>
        <taxon>Bacillati</taxon>
        <taxon>Bacillota</taxon>
        <taxon>Clostridia</taxon>
        <taxon>Lachnospirales</taxon>
        <taxon>Lachnospiraceae</taxon>
        <taxon>Enterocloster</taxon>
    </lineage>
</organism>
<dbReference type="GO" id="GO:0005694">
    <property type="term" value="C:chromosome"/>
    <property type="evidence" value="ECO:0007669"/>
    <property type="project" value="TreeGrafter"/>
</dbReference>
<sequence>MGKTRSAFDLKELLNQRSKRQEDQMQQPEYAEKMDIITLDAFELIPSEDNFYSTEELEGLMFTIALLGVLQPLLVIPCEGGYRIKAGHRRRLACMALVEKGLEQFRYVPCVIKNEQEDGAATILNSTDAGGKEENELDTILERLTLIMANSFRDKSDWEKMEEALQQEALIEELRKIIKVTGRTRTILRDMTGGKLKEAQMGRYKNIKNNLCPELMEEFKAKNINVSVANEVAGLSKEYQQQAFLILQGNGALTLPDVKKLKELEDAAKQMPGQIEWPERQQEAQEDGAEEEGQEDDQEPEKDPLEGHMNQPEEDTAEEQEEFEPKPEYINSLCYSCLHYSTCHVKTGTVKECDTYVNKAEAEKTEEQRYSEEQDRIDRETKKELQRQQDEERMQQLPGERKPKIHVIRFPASQWDDVTQNIQTFLLLKDDGYRVGDELNMQEYKGGEFTGGVIDAEITYMVNEHSGLVEGFCIAGIKVLRYSN</sequence>
<dbReference type="InterPro" id="IPR039440">
    <property type="entry name" value="DUF3850"/>
</dbReference>
<feature type="domain" description="ParB-like N-terminal" evidence="2">
    <location>
        <begin position="37"/>
        <end position="136"/>
    </location>
</feature>
<dbReference type="EMBL" id="BJLB01000001">
    <property type="protein sequence ID" value="GEA38832.1"/>
    <property type="molecule type" value="Genomic_DNA"/>
</dbReference>
<dbReference type="InterPro" id="IPR050336">
    <property type="entry name" value="Chromosome_partition/occlusion"/>
</dbReference>
<dbReference type="SMART" id="SM00470">
    <property type="entry name" value="ParB"/>
    <property type="match status" value="1"/>
</dbReference>
<dbReference type="InterPro" id="IPR036086">
    <property type="entry name" value="ParB/Sulfiredoxin_sf"/>
</dbReference>
<dbReference type="PANTHER" id="PTHR33375:SF1">
    <property type="entry name" value="CHROMOSOME-PARTITIONING PROTEIN PARB-RELATED"/>
    <property type="match status" value="1"/>
</dbReference>
<dbReference type="GO" id="GO:0007059">
    <property type="term" value="P:chromosome segregation"/>
    <property type="evidence" value="ECO:0007669"/>
    <property type="project" value="TreeGrafter"/>
</dbReference>
<reference evidence="4 5" key="1">
    <citation type="submission" date="2019-06" db="EMBL/GenBank/DDBJ databases">
        <title>Draft genome sequence of [Clostridium] clostridioforme NBRC 113352.</title>
        <authorList>
            <person name="Miura T."/>
            <person name="Furukawa M."/>
            <person name="Shimamura M."/>
            <person name="Ohyama Y."/>
            <person name="Yamazoe A."/>
            <person name="Kawasaki H."/>
        </authorList>
    </citation>
    <scope>NUCLEOTIDE SEQUENCE [LARGE SCALE GENOMIC DNA]</scope>
    <source>
        <strain evidence="4 5">NBRC 113352</strain>
    </source>
</reference>
<dbReference type="Gene3D" id="3.90.1530.30">
    <property type="match status" value="1"/>
</dbReference>
<name>A0A829WA76_9FIRM</name>
<dbReference type="Gene3D" id="2.30.130.30">
    <property type="entry name" value="Hypothetical protein"/>
    <property type="match status" value="1"/>
</dbReference>
<dbReference type="Proteomes" id="UP000315200">
    <property type="component" value="Unassembled WGS sequence"/>
</dbReference>
<accession>A0A829WA76</accession>
<gene>
    <name evidence="3" type="ORF">Ccl03g_45450</name>
    <name evidence="4" type="ORF">Ccl03g_48900</name>
</gene>
<evidence type="ECO:0000313" key="5">
    <source>
        <dbReference type="Proteomes" id="UP000315200"/>
    </source>
</evidence>
<dbReference type="RefSeq" id="WP_141267816.1">
    <property type="nucleotide sequence ID" value="NZ_BJLB01000001.1"/>
</dbReference>
<dbReference type="SUPFAM" id="SSF110849">
    <property type="entry name" value="ParB/Sulfiredoxin"/>
    <property type="match status" value="1"/>
</dbReference>
<dbReference type="AlphaFoldDB" id="A0A829WA76"/>
<evidence type="ECO:0000313" key="4">
    <source>
        <dbReference type="EMBL" id="GEA39177.1"/>
    </source>
</evidence>
<comment type="caution">
    <text evidence="4">The sequence shown here is derived from an EMBL/GenBank/DDBJ whole genome shotgun (WGS) entry which is preliminary data.</text>
</comment>
<evidence type="ECO:0000259" key="2">
    <source>
        <dbReference type="SMART" id="SM00470"/>
    </source>
</evidence>
<proteinExistence type="predicted"/>
<feature type="compositionally biased region" description="Acidic residues" evidence="1">
    <location>
        <begin position="284"/>
        <end position="300"/>
    </location>
</feature>
<dbReference type="Pfam" id="PF02195">
    <property type="entry name" value="ParB_N"/>
    <property type="match status" value="1"/>
</dbReference>
<protein>
    <recommendedName>
        <fullName evidence="2">ParB-like N-terminal domain-containing protein</fullName>
    </recommendedName>
</protein>
<evidence type="ECO:0000256" key="1">
    <source>
        <dbReference type="SAM" id="MobiDB-lite"/>
    </source>
</evidence>
<feature type="region of interest" description="Disordered" evidence="1">
    <location>
        <begin position="269"/>
        <end position="324"/>
    </location>
</feature>